<reference evidence="4" key="1">
    <citation type="submission" date="2020-10" db="EMBL/GenBank/DDBJ databases">
        <title>Connecting structure to function with the recovery of over 1000 high-quality activated sludge metagenome-assembled genomes encoding full-length rRNA genes using long-read sequencing.</title>
        <authorList>
            <person name="Singleton C.M."/>
            <person name="Petriglieri F."/>
            <person name="Kristensen J.M."/>
            <person name="Kirkegaard R.H."/>
            <person name="Michaelsen T.Y."/>
            <person name="Andersen M.H."/>
            <person name="Karst S.M."/>
            <person name="Dueholm M.S."/>
            <person name="Nielsen P.H."/>
            <person name="Albertsen M."/>
        </authorList>
    </citation>
    <scope>NUCLEOTIDE SEQUENCE</scope>
    <source>
        <strain evidence="4">EsbW_18-Q3-R4-48_MAXAC.044</strain>
    </source>
</reference>
<dbReference type="AlphaFoldDB" id="A0A9D7II39"/>
<dbReference type="GO" id="GO:0008168">
    <property type="term" value="F:methyltransferase activity"/>
    <property type="evidence" value="ECO:0007669"/>
    <property type="project" value="UniProtKB-KW"/>
</dbReference>
<gene>
    <name evidence="4" type="ORF">IPJ48_21110</name>
</gene>
<feature type="domain" description="PKMT C-terminal winged helix" evidence="3">
    <location>
        <begin position="437"/>
        <end position="487"/>
    </location>
</feature>
<dbReference type="EMBL" id="JADJNC010000067">
    <property type="protein sequence ID" value="MBK7425374.1"/>
    <property type="molecule type" value="Genomic_DNA"/>
</dbReference>
<comment type="caution">
    <text evidence="4">The sequence shown here is derived from an EMBL/GenBank/DDBJ whole genome shotgun (WGS) entry which is preliminary data.</text>
</comment>
<dbReference type="Pfam" id="PF13649">
    <property type="entry name" value="Methyltransf_25"/>
    <property type="match status" value="1"/>
</dbReference>
<organism evidence="4 5">
    <name type="scientific">Candidatus Propionivibrio dominans</name>
    <dbReference type="NCBI Taxonomy" id="2954373"/>
    <lineage>
        <taxon>Bacteria</taxon>
        <taxon>Pseudomonadati</taxon>
        <taxon>Pseudomonadota</taxon>
        <taxon>Betaproteobacteria</taxon>
        <taxon>Rhodocyclales</taxon>
        <taxon>Rhodocyclaceae</taxon>
        <taxon>Propionivibrio</taxon>
    </lineage>
</organism>
<dbReference type="Proteomes" id="UP000886602">
    <property type="component" value="Unassembled WGS sequence"/>
</dbReference>
<dbReference type="InterPro" id="IPR050723">
    <property type="entry name" value="CFA/CMAS"/>
</dbReference>
<feature type="domain" description="Methyltransferase" evidence="2">
    <location>
        <begin position="58"/>
        <end position="155"/>
    </location>
</feature>
<feature type="domain" description="Methyltransferase regulatory" evidence="1">
    <location>
        <begin position="228"/>
        <end position="309"/>
    </location>
</feature>
<dbReference type="Pfam" id="PF21782">
    <property type="entry name" value="WHD_PKMT"/>
    <property type="match status" value="1"/>
</dbReference>
<keyword evidence="4" id="KW-0808">Transferase</keyword>
<name>A0A9D7II39_9RHOO</name>
<dbReference type="CDD" id="cd02440">
    <property type="entry name" value="AdoMet_MTases"/>
    <property type="match status" value="1"/>
</dbReference>
<evidence type="ECO:0000313" key="5">
    <source>
        <dbReference type="Proteomes" id="UP000886602"/>
    </source>
</evidence>
<dbReference type="PANTHER" id="PTHR43667">
    <property type="entry name" value="CYCLOPROPANE-FATTY-ACYL-PHOSPHOLIPID SYNTHASE"/>
    <property type="match status" value="1"/>
</dbReference>
<dbReference type="SUPFAM" id="SSF53335">
    <property type="entry name" value="S-adenosyl-L-methionine-dependent methyltransferases"/>
    <property type="match status" value="1"/>
</dbReference>
<dbReference type="InterPro" id="IPR041698">
    <property type="entry name" value="Methyltransf_25"/>
</dbReference>
<dbReference type="InterPro" id="IPR029063">
    <property type="entry name" value="SAM-dependent_MTases_sf"/>
</dbReference>
<dbReference type="Pfam" id="PF10119">
    <property type="entry name" value="MethyTransf_Reg"/>
    <property type="match status" value="1"/>
</dbReference>
<evidence type="ECO:0000313" key="4">
    <source>
        <dbReference type="EMBL" id="MBK7425374.1"/>
    </source>
</evidence>
<protein>
    <submittedName>
        <fullName evidence="4">Class I SAM-dependent methyltransferase</fullName>
    </submittedName>
</protein>
<dbReference type="PANTHER" id="PTHR43667:SF2">
    <property type="entry name" value="FATTY ACID C-METHYL TRANSFERASE"/>
    <property type="match status" value="1"/>
</dbReference>
<sequence length="511" mass="56032">MLNNAPTPSSDTLTDALRKSYDELPYDNMPRYTTHPDCLATAARLRGLEAPPVATARVLELGCSTGVNLIALAVAIPGGRYTGIDLSTAQIDSAVSLAKTLGLEQVHFAAADLRSLAGTLGEFDYIVCHGVYSHVPADVQEAILSICAHSLAPNGVAYVSYNTYPGWHMRSMVRDLLRWHVRDTPDLVLQVARAREFMQVLARHAQPPGGWYAGALGDEARILADSLDSYIAHEHLDPVNEPLYLTEFVARARRHSLEYLGDALPVPQFSDLPGDLGTAVAGLADDPLTQDQYFDCFLGRAFHRTLLCRAAAAPRERTPLETVQPLLARARATPVSEQPRVREIVEENFRTADGYAASSTDPLIKAMLVALRRRAPGMLSFAALQNEVREMLAGAWPACYREDDPVPLAEALLRLHRGSLLSLHTLDIAFATEVGKMPRASPLAREQARTGARVTSLRHDTIELDATQRELLCLLDGTRDRRELLERCPGLSAELLDVILGHMARHALLKQ</sequence>
<evidence type="ECO:0000259" key="1">
    <source>
        <dbReference type="Pfam" id="PF10119"/>
    </source>
</evidence>
<proteinExistence type="predicted"/>
<dbReference type="InterPro" id="IPR048976">
    <property type="entry name" value="WHD_PKMT"/>
</dbReference>
<evidence type="ECO:0000259" key="3">
    <source>
        <dbReference type="Pfam" id="PF21782"/>
    </source>
</evidence>
<dbReference type="InterPro" id="IPR018773">
    <property type="entry name" value="MeTrfase_reg_dom_prd"/>
</dbReference>
<keyword evidence="4" id="KW-0489">Methyltransferase</keyword>
<evidence type="ECO:0000259" key="2">
    <source>
        <dbReference type="Pfam" id="PF13649"/>
    </source>
</evidence>
<accession>A0A9D7II39</accession>
<dbReference type="Gene3D" id="3.40.50.150">
    <property type="entry name" value="Vaccinia Virus protein VP39"/>
    <property type="match status" value="1"/>
</dbReference>
<dbReference type="GO" id="GO:0032259">
    <property type="term" value="P:methylation"/>
    <property type="evidence" value="ECO:0007669"/>
    <property type="project" value="UniProtKB-KW"/>
</dbReference>